<sequence>MTNGVLRRPLTYGRLVGRGVWNQRHSSDAKILAGNNLGPVVENKYQTFRLRKDGTPLPLPPLLDPIAIDERSRWEVKKARPNVEKFTPFQKKFFENPYAHTLATPARRDRILDVNLPAAFLATFHARAHPETEEPWLLPVSLTTSKKHLGTAVRVVNSKIFIENINRRIWGRYNRLVEKLGSKVQKIIFREDMATLILSLMQKSLFSKLRWNTKQLGRLTPCASPRVEDIDAIDDVSCVLFFPSLKTPADDIQARAAEISKTLDKHAHAFAAVSKDFVDPHNRKNVTHHSPGWYHGPPAPVFHPRVQFPELEFPTTMWRGRKVPVYSLTDLLGEEMARGVVQGTEHEDKGCVVVRRGRHNVPMEMELLRLQGYLARPGPLGHAGFYTPNERELKRKKKRGVVQEG</sequence>
<dbReference type="AlphaFoldDB" id="A0A6A5X4R9"/>
<dbReference type="Proteomes" id="UP000799779">
    <property type="component" value="Unassembled WGS sequence"/>
</dbReference>
<reference evidence="1" key="1">
    <citation type="journal article" date="2020" name="Stud. Mycol.">
        <title>101 Dothideomycetes genomes: a test case for predicting lifestyles and emergence of pathogens.</title>
        <authorList>
            <person name="Haridas S."/>
            <person name="Albert R."/>
            <person name="Binder M."/>
            <person name="Bloem J."/>
            <person name="Labutti K."/>
            <person name="Salamov A."/>
            <person name="Andreopoulos B."/>
            <person name="Baker S."/>
            <person name="Barry K."/>
            <person name="Bills G."/>
            <person name="Bluhm B."/>
            <person name="Cannon C."/>
            <person name="Castanera R."/>
            <person name="Culley D."/>
            <person name="Daum C."/>
            <person name="Ezra D."/>
            <person name="Gonzalez J."/>
            <person name="Henrissat B."/>
            <person name="Kuo A."/>
            <person name="Liang C."/>
            <person name="Lipzen A."/>
            <person name="Lutzoni F."/>
            <person name="Magnuson J."/>
            <person name="Mondo S."/>
            <person name="Nolan M."/>
            <person name="Ohm R."/>
            <person name="Pangilinan J."/>
            <person name="Park H.-J."/>
            <person name="Ramirez L."/>
            <person name="Alfaro M."/>
            <person name="Sun H."/>
            <person name="Tritt A."/>
            <person name="Yoshinaga Y."/>
            <person name="Zwiers L.-H."/>
            <person name="Turgeon B."/>
            <person name="Goodwin S."/>
            <person name="Spatafora J."/>
            <person name="Crous P."/>
            <person name="Grigoriev I."/>
        </authorList>
    </citation>
    <scope>NUCLEOTIDE SEQUENCE</scope>
    <source>
        <strain evidence="1">CBS 123094</strain>
    </source>
</reference>
<accession>A0A6A5X4R9</accession>
<organism evidence="1 2">
    <name type="scientific">Amniculicola lignicola CBS 123094</name>
    <dbReference type="NCBI Taxonomy" id="1392246"/>
    <lineage>
        <taxon>Eukaryota</taxon>
        <taxon>Fungi</taxon>
        <taxon>Dikarya</taxon>
        <taxon>Ascomycota</taxon>
        <taxon>Pezizomycotina</taxon>
        <taxon>Dothideomycetes</taxon>
        <taxon>Pleosporomycetidae</taxon>
        <taxon>Pleosporales</taxon>
        <taxon>Amniculicolaceae</taxon>
        <taxon>Amniculicola</taxon>
    </lineage>
</organism>
<gene>
    <name evidence="1" type="ORF">P154DRAFT_453300</name>
</gene>
<dbReference type="OrthoDB" id="3363286at2759"/>
<name>A0A6A5X4R9_9PLEO</name>
<proteinExistence type="predicted"/>
<keyword evidence="2" id="KW-1185">Reference proteome</keyword>
<evidence type="ECO:0000313" key="2">
    <source>
        <dbReference type="Proteomes" id="UP000799779"/>
    </source>
</evidence>
<evidence type="ECO:0000313" key="1">
    <source>
        <dbReference type="EMBL" id="KAF2007958.1"/>
    </source>
</evidence>
<protein>
    <submittedName>
        <fullName evidence="1">Uncharacterized protein</fullName>
    </submittedName>
</protein>
<dbReference type="EMBL" id="ML977556">
    <property type="protein sequence ID" value="KAF2007958.1"/>
    <property type="molecule type" value="Genomic_DNA"/>
</dbReference>